<organism evidence="5 6">
    <name type="scientific">Coffea canephora</name>
    <name type="common">Robusta coffee</name>
    <dbReference type="NCBI Taxonomy" id="49390"/>
    <lineage>
        <taxon>Eukaryota</taxon>
        <taxon>Viridiplantae</taxon>
        <taxon>Streptophyta</taxon>
        <taxon>Embryophyta</taxon>
        <taxon>Tracheophyta</taxon>
        <taxon>Spermatophyta</taxon>
        <taxon>Magnoliopsida</taxon>
        <taxon>eudicotyledons</taxon>
        <taxon>Gunneridae</taxon>
        <taxon>Pentapetalae</taxon>
        <taxon>asterids</taxon>
        <taxon>lamiids</taxon>
        <taxon>Gentianales</taxon>
        <taxon>Rubiaceae</taxon>
        <taxon>Ixoroideae</taxon>
        <taxon>Gardenieae complex</taxon>
        <taxon>Bertiereae - Coffeeae clade</taxon>
        <taxon>Coffeeae</taxon>
        <taxon>Coffea</taxon>
    </lineage>
</organism>
<gene>
    <name evidence="5" type="ORF">GSCOC_T00018828001</name>
</gene>
<evidence type="ECO:0000313" key="6">
    <source>
        <dbReference type="Proteomes" id="UP000295252"/>
    </source>
</evidence>
<dbReference type="AlphaFoldDB" id="A0A068U995"/>
<dbReference type="PANTHER" id="PTHR24177">
    <property type="entry name" value="CASKIN"/>
    <property type="match status" value="1"/>
</dbReference>
<proteinExistence type="predicted"/>
<dbReference type="InParanoid" id="A0A068U995"/>
<keyword evidence="2" id="KW-1133">Transmembrane helix</keyword>
<protein>
    <recommendedName>
        <fullName evidence="7">PGG domain-containing protein</fullName>
    </recommendedName>
</protein>
<dbReference type="Pfam" id="PF13961">
    <property type="entry name" value="DUF4219"/>
    <property type="match status" value="1"/>
</dbReference>
<dbReference type="STRING" id="49390.A0A068U995"/>
<dbReference type="PhylomeDB" id="A0A068U995"/>
<feature type="transmembrane region" description="Helical" evidence="2">
    <location>
        <begin position="698"/>
        <end position="724"/>
    </location>
</feature>
<feature type="domain" description="PGG" evidence="4">
    <location>
        <begin position="608"/>
        <end position="722"/>
    </location>
</feature>
<feature type="transmembrane region" description="Helical" evidence="2">
    <location>
        <begin position="655"/>
        <end position="686"/>
    </location>
</feature>
<evidence type="ECO:0000259" key="4">
    <source>
        <dbReference type="Pfam" id="PF13962"/>
    </source>
</evidence>
<feature type="domain" description="DUF4219" evidence="3">
    <location>
        <begin position="23"/>
        <end position="49"/>
    </location>
</feature>
<keyword evidence="2" id="KW-0472">Membrane</keyword>
<feature type="compositionally biased region" description="Basic and acidic residues" evidence="1">
    <location>
        <begin position="126"/>
        <end position="135"/>
    </location>
</feature>
<evidence type="ECO:0000259" key="3">
    <source>
        <dbReference type="Pfam" id="PF13961"/>
    </source>
</evidence>
<name>A0A068U995_COFCA</name>
<sequence>MFFVSSGDDRIGRAAIGIVPEELTEENYEEWKRCLEHYLVGHGLWGVVSGGEKDPINDERQEYGEEKKQEHEEWKKKNALALHAIQLSCGTGTYVKLKEAHTSAEVAWKHLVEKLKPYKIFAKGDREDESSRVEEKEGDPEDERSRVEEEGPKDLRYRPLYIAIATGDFDRTKSLLDQDPGAVRAIISSHRGTALQFAILNGHMKIAKELLRRMQPADLNMANDNGCTALTFAAIRGVTKLAKTIVEKNDGLLIKENDGLDGQLPVIVAALYGQKHMVDYLYSVTPRELFRPEEGKNGATLLNSLITAEMYDVALMLLRRYPKLGVTPDHNGDYALQLLAHKPSAFPSGTKLVSWKRWIHSCLMEHSPWGSPADSAKDDQTTKASMIEDHSIEITDDETNLTGNRGLQITSFVLKVLHGLGWRILSCLGLCHDRKLVHKDAIELLKLIFKEIWKLSRKDLEEIDIMKILYDAIEQGIIEFVEKSFKYKTTIIYKRDGKGRTIFSHAILLRQEKIYSFLNALETRKSILARRHDFFGNNLLHLAAKLSPLSQLDKISGAALQMQKEIQWFKEVESIVQPRMKEQRNAYDKTPSELFTEEHKVLAKEGERWMKNTAGSSMIVGTLIAAVMFTTAFTVPGGNDSKTGLPVMLETQSKAFLIFMASNALSLFTSSTSILMFLGILTARYAEGDFLKSLPTKLIFGITCLFVSIVTMMASFGTALYLMLITQVAWISYPIMVFSVIPIALYSLLQFPLLVEMISRTYGHGIFEKPKKKQLYSFETDTTTTI</sequence>
<dbReference type="Pfam" id="PF13962">
    <property type="entry name" value="PGG"/>
    <property type="match status" value="1"/>
</dbReference>
<dbReference type="GO" id="GO:0016020">
    <property type="term" value="C:membrane"/>
    <property type="evidence" value="ECO:0007669"/>
    <property type="project" value="TreeGrafter"/>
</dbReference>
<feature type="region of interest" description="Disordered" evidence="1">
    <location>
        <begin position="126"/>
        <end position="150"/>
    </location>
</feature>
<evidence type="ECO:0008006" key="7">
    <source>
        <dbReference type="Google" id="ProtNLM"/>
    </source>
</evidence>
<dbReference type="OMA" id="MANDNGC"/>
<keyword evidence="6" id="KW-1185">Reference proteome</keyword>
<evidence type="ECO:0000313" key="5">
    <source>
        <dbReference type="EMBL" id="CDP04744.1"/>
    </source>
</evidence>
<evidence type="ECO:0000256" key="2">
    <source>
        <dbReference type="SAM" id="Phobius"/>
    </source>
</evidence>
<feature type="transmembrane region" description="Helical" evidence="2">
    <location>
        <begin position="730"/>
        <end position="749"/>
    </location>
</feature>
<dbReference type="Gramene" id="CDP04744">
    <property type="protein sequence ID" value="CDP04744"/>
    <property type="gene ID" value="GSCOC_T00018828001"/>
</dbReference>
<reference evidence="6" key="1">
    <citation type="journal article" date="2014" name="Science">
        <title>The coffee genome provides insight into the convergent evolution of caffeine biosynthesis.</title>
        <authorList>
            <person name="Denoeud F."/>
            <person name="Carretero-Paulet L."/>
            <person name="Dereeper A."/>
            <person name="Droc G."/>
            <person name="Guyot R."/>
            <person name="Pietrella M."/>
            <person name="Zheng C."/>
            <person name="Alberti A."/>
            <person name="Anthony F."/>
            <person name="Aprea G."/>
            <person name="Aury J.M."/>
            <person name="Bento P."/>
            <person name="Bernard M."/>
            <person name="Bocs S."/>
            <person name="Campa C."/>
            <person name="Cenci A."/>
            <person name="Combes M.C."/>
            <person name="Crouzillat D."/>
            <person name="Da Silva C."/>
            <person name="Daddiego L."/>
            <person name="De Bellis F."/>
            <person name="Dussert S."/>
            <person name="Garsmeur O."/>
            <person name="Gayraud T."/>
            <person name="Guignon V."/>
            <person name="Jahn K."/>
            <person name="Jamilloux V."/>
            <person name="Joet T."/>
            <person name="Labadie K."/>
            <person name="Lan T."/>
            <person name="Leclercq J."/>
            <person name="Lepelley M."/>
            <person name="Leroy T."/>
            <person name="Li L.T."/>
            <person name="Librado P."/>
            <person name="Lopez L."/>
            <person name="Munoz A."/>
            <person name="Noel B."/>
            <person name="Pallavicini A."/>
            <person name="Perrotta G."/>
            <person name="Poncet V."/>
            <person name="Pot D."/>
            <person name="Priyono X."/>
            <person name="Rigoreau M."/>
            <person name="Rouard M."/>
            <person name="Rozas J."/>
            <person name="Tranchant-Dubreuil C."/>
            <person name="VanBuren R."/>
            <person name="Zhang Q."/>
            <person name="Andrade A.C."/>
            <person name="Argout X."/>
            <person name="Bertrand B."/>
            <person name="de Kochko A."/>
            <person name="Graziosi G."/>
            <person name="Henry R.J."/>
            <person name="Jayarama X."/>
            <person name="Ming R."/>
            <person name="Nagai C."/>
            <person name="Rounsley S."/>
            <person name="Sankoff D."/>
            <person name="Giuliano G."/>
            <person name="Albert V.A."/>
            <person name="Wincker P."/>
            <person name="Lashermes P."/>
        </authorList>
    </citation>
    <scope>NUCLEOTIDE SEQUENCE [LARGE SCALE GENOMIC DNA]</scope>
    <source>
        <strain evidence="6">cv. DH200-94</strain>
    </source>
</reference>
<feature type="transmembrane region" description="Helical" evidence="2">
    <location>
        <begin position="614"/>
        <end position="635"/>
    </location>
</feature>
<evidence type="ECO:0000256" key="1">
    <source>
        <dbReference type="SAM" id="MobiDB-lite"/>
    </source>
</evidence>
<dbReference type="Gene3D" id="1.25.40.20">
    <property type="entry name" value="Ankyrin repeat-containing domain"/>
    <property type="match status" value="1"/>
</dbReference>
<dbReference type="FunCoup" id="A0A068U995">
    <property type="interactions" value="123"/>
</dbReference>
<dbReference type="PANTHER" id="PTHR24177:SF335">
    <property type="entry name" value="PGG DOMAIN-CONTAINING PROTEIN"/>
    <property type="match status" value="1"/>
</dbReference>
<dbReference type="InterPro" id="IPR026961">
    <property type="entry name" value="PGG_dom"/>
</dbReference>
<accession>A0A068U995</accession>
<dbReference type="SMART" id="SM00248">
    <property type="entry name" value="ANK"/>
    <property type="match status" value="5"/>
</dbReference>
<dbReference type="Pfam" id="PF12796">
    <property type="entry name" value="Ank_2"/>
    <property type="match status" value="1"/>
</dbReference>
<dbReference type="InterPro" id="IPR025314">
    <property type="entry name" value="DUF4219"/>
</dbReference>
<dbReference type="EMBL" id="HG739097">
    <property type="protein sequence ID" value="CDP04744.1"/>
    <property type="molecule type" value="Genomic_DNA"/>
</dbReference>
<dbReference type="InterPro" id="IPR002110">
    <property type="entry name" value="Ankyrin_rpt"/>
</dbReference>
<dbReference type="InterPro" id="IPR036770">
    <property type="entry name" value="Ankyrin_rpt-contain_sf"/>
</dbReference>
<dbReference type="SUPFAM" id="SSF48403">
    <property type="entry name" value="Ankyrin repeat"/>
    <property type="match status" value="1"/>
</dbReference>
<keyword evidence="2" id="KW-0812">Transmembrane</keyword>
<dbReference type="Proteomes" id="UP000295252">
    <property type="component" value="Chromosome IX"/>
</dbReference>